<sequence length="566" mass="65741">MSSAKVIVILFFYTCTVRECVQHDFEPVKTALLQTWAEKLYFELWNCGEYITNRKSLQSKYNKEAKLEGRNGQVLAANISSVIKSMMDKKHQALKRILDIVEEVAVSAHDKAAPGNEYKVRNAKPKTATVNTSLPLDYLTVNSHFYNTPVNVSYSSVHVPTYVYDRASDVIKAIKWSEHLDETFKKNYEKDPRLSWQYFGSTTGFMRQYPAMEWPNKPVDLYDCRMRPWYVEAAASPKDILILVDNSGSMMGQSKIIARHVINTLLDTLSVNDFVNVLVFSNVTNEVVPCFEGLLVQATLANIRELKLGVEHIAEPNNISDFSEALTRAFETLEKYRERNMGAMCNQAIMLVTDGVPENFYELFKSHNWKNGTMGMPVRVFTYLIGREVPEIRDMKWMACANHGYFVHLSTVEEVREQVVHYLPVMARPLVLHQSHHPVIWTPLYADVIDPKMTDYEWEIKECLQQRTDTISYKKTKDQFFYPINEAKRKHSRMKQELNQNLNINRQKKYNLITSLAMPAFDKKTEMNITIRRLINDNYWVWETREVFNNSTGSLPLYFWSSLEKS</sequence>
<dbReference type="PANTHER" id="PTHR10166">
    <property type="entry name" value="VOLTAGE-DEPENDENT CALCIUM CHANNEL SUBUNIT ALPHA-2/DELTA-RELATED"/>
    <property type="match status" value="1"/>
</dbReference>
<evidence type="ECO:0000256" key="11">
    <source>
        <dbReference type="ARBA" id="ARBA00023136"/>
    </source>
</evidence>
<dbReference type="PROSITE" id="PS50234">
    <property type="entry name" value="VWFA"/>
    <property type="match status" value="1"/>
</dbReference>
<dbReference type="GO" id="GO:0005245">
    <property type="term" value="F:voltage-gated calcium channel activity"/>
    <property type="evidence" value="ECO:0007669"/>
    <property type="project" value="TreeGrafter"/>
</dbReference>
<keyword evidence="12" id="KW-0325">Glycoprotein</keyword>
<proteinExistence type="predicted"/>
<keyword evidence="2" id="KW-0813">Transport</keyword>
<dbReference type="OrthoDB" id="10054666at2759"/>
<keyword evidence="13" id="KW-0407">Ion channel</keyword>
<dbReference type="EMBL" id="GGMS01009244">
    <property type="protein sequence ID" value="MBY78447.1"/>
    <property type="molecule type" value="Transcribed_RNA"/>
</dbReference>
<evidence type="ECO:0000256" key="12">
    <source>
        <dbReference type="ARBA" id="ARBA00023180"/>
    </source>
</evidence>
<dbReference type="Gene3D" id="3.40.50.410">
    <property type="entry name" value="von Willebrand factor, type A domain"/>
    <property type="match status" value="1"/>
</dbReference>
<keyword evidence="9" id="KW-1133">Transmembrane helix</keyword>
<dbReference type="Pfam" id="PF08399">
    <property type="entry name" value="VWA_N"/>
    <property type="match status" value="1"/>
</dbReference>
<evidence type="ECO:0000256" key="7">
    <source>
        <dbReference type="ARBA" id="ARBA00022837"/>
    </source>
</evidence>
<keyword evidence="10" id="KW-0406">Ion transport</keyword>
<keyword evidence="3" id="KW-0109">Calcium transport</keyword>
<evidence type="ECO:0000256" key="8">
    <source>
        <dbReference type="ARBA" id="ARBA00022882"/>
    </source>
</evidence>
<dbReference type="PANTHER" id="PTHR10166:SF63">
    <property type="entry name" value="STRAIGHTJACKET, ISOFORM C"/>
    <property type="match status" value="1"/>
</dbReference>
<keyword evidence="6 14" id="KW-0732">Signal</keyword>
<evidence type="ECO:0000256" key="14">
    <source>
        <dbReference type="SAM" id="SignalP"/>
    </source>
</evidence>
<feature type="chain" id="PRO_5015416456" evidence="14">
    <location>
        <begin position="19"/>
        <end position="566"/>
    </location>
</feature>
<dbReference type="InterPro" id="IPR013608">
    <property type="entry name" value="VWA_N"/>
</dbReference>
<keyword evidence="4" id="KW-0107">Calcium channel</keyword>
<dbReference type="InterPro" id="IPR036465">
    <property type="entry name" value="vWFA_dom_sf"/>
</dbReference>
<evidence type="ECO:0000256" key="10">
    <source>
        <dbReference type="ARBA" id="ARBA00023065"/>
    </source>
</evidence>
<evidence type="ECO:0000256" key="3">
    <source>
        <dbReference type="ARBA" id="ARBA00022568"/>
    </source>
</evidence>
<feature type="domain" description="VWFA" evidence="15">
    <location>
        <begin position="239"/>
        <end position="423"/>
    </location>
</feature>
<keyword evidence="8" id="KW-0851">Voltage-gated channel</keyword>
<name>A0A2S2QL29_9HEMI</name>
<dbReference type="AlphaFoldDB" id="A0A2S2QL29"/>
<evidence type="ECO:0000313" key="16">
    <source>
        <dbReference type="EMBL" id="MBY78447.1"/>
    </source>
</evidence>
<evidence type="ECO:0000256" key="1">
    <source>
        <dbReference type="ARBA" id="ARBA00004479"/>
    </source>
</evidence>
<organism evidence="16">
    <name type="scientific">Sipha flava</name>
    <name type="common">yellow sugarcane aphid</name>
    <dbReference type="NCBI Taxonomy" id="143950"/>
    <lineage>
        <taxon>Eukaryota</taxon>
        <taxon>Metazoa</taxon>
        <taxon>Ecdysozoa</taxon>
        <taxon>Arthropoda</taxon>
        <taxon>Hexapoda</taxon>
        <taxon>Insecta</taxon>
        <taxon>Pterygota</taxon>
        <taxon>Neoptera</taxon>
        <taxon>Paraneoptera</taxon>
        <taxon>Hemiptera</taxon>
        <taxon>Sternorrhyncha</taxon>
        <taxon>Aphidomorpha</taxon>
        <taxon>Aphidoidea</taxon>
        <taxon>Aphididae</taxon>
        <taxon>Sipha</taxon>
    </lineage>
</organism>
<evidence type="ECO:0000256" key="9">
    <source>
        <dbReference type="ARBA" id="ARBA00022989"/>
    </source>
</evidence>
<comment type="subcellular location">
    <subcellularLocation>
        <location evidence="1">Membrane</location>
        <topology evidence="1">Single-pass type I membrane protein</topology>
    </subcellularLocation>
</comment>
<evidence type="ECO:0000256" key="6">
    <source>
        <dbReference type="ARBA" id="ARBA00022729"/>
    </source>
</evidence>
<keyword evidence="7" id="KW-0106">Calcium</keyword>
<reference evidence="16" key="1">
    <citation type="submission" date="2018-04" db="EMBL/GenBank/DDBJ databases">
        <title>Transcriptome assembly of Sipha flava.</title>
        <authorList>
            <person name="Scully E.D."/>
            <person name="Geib S.M."/>
            <person name="Palmer N.A."/>
            <person name="Koch K."/>
            <person name="Bradshaw J."/>
            <person name="Heng-Moss T."/>
            <person name="Sarath G."/>
        </authorList>
    </citation>
    <scope>NUCLEOTIDE SEQUENCE</scope>
</reference>
<evidence type="ECO:0000256" key="13">
    <source>
        <dbReference type="ARBA" id="ARBA00023303"/>
    </source>
</evidence>
<dbReference type="Pfam" id="PF13519">
    <property type="entry name" value="VWA_2"/>
    <property type="match status" value="1"/>
</dbReference>
<evidence type="ECO:0000259" key="15">
    <source>
        <dbReference type="PROSITE" id="PS50234"/>
    </source>
</evidence>
<protein>
    <submittedName>
        <fullName evidence="16">Voltage-dependent calcium channel subunit alpha-2/delta-4</fullName>
    </submittedName>
</protein>
<accession>A0A2S2QL29</accession>
<dbReference type="InterPro" id="IPR051173">
    <property type="entry name" value="Ca_channel_alpha-2/delta"/>
</dbReference>
<evidence type="ECO:0000256" key="2">
    <source>
        <dbReference type="ARBA" id="ARBA00022448"/>
    </source>
</evidence>
<dbReference type="InterPro" id="IPR002035">
    <property type="entry name" value="VWF_A"/>
</dbReference>
<evidence type="ECO:0000256" key="5">
    <source>
        <dbReference type="ARBA" id="ARBA00022692"/>
    </source>
</evidence>
<evidence type="ECO:0000256" key="4">
    <source>
        <dbReference type="ARBA" id="ARBA00022673"/>
    </source>
</evidence>
<gene>
    <name evidence="16" type="primary">CACNA2D4_1</name>
    <name evidence="16" type="ORF">g.117987</name>
</gene>
<dbReference type="SMART" id="SM00327">
    <property type="entry name" value="VWA"/>
    <property type="match status" value="1"/>
</dbReference>
<dbReference type="FunFam" id="3.40.50.410:FF:000007">
    <property type="entry name" value="Calcium voltage-gated channel auxiliary subunit alpha2delta 3"/>
    <property type="match status" value="1"/>
</dbReference>
<dbReference type="GO" id="GO:0005891">
    <property type="term" value="C:voltage-gated calcium channel complex"/>
    <property type="evidence" value="ECO:0007669"/>
    <property type="project" value="TreeGrafter"/>
</dbReference>
<dbReference type="SUPFAM" id="SSF53300">
    <property type="entry name" value="vWA-like"/>
    <property type="match status" value="1"/>
</dbReference>
<feature type="signal peptide" evidence="14">
    <location>
        <begin position="1"/>
        <end position="18"/>
    </location>
</feature>
<keyword evidence="5" id="KW-0812">Transmembrane</keyword>
<keyword evidence="11" id="KW-0472">Membrane</keyword>